<gene>
    <name evidence="5" type="ORF">RJ41_01550</name>
</gene>
<feature type="signal peptide" evidence="4">
    <location>
        <begin position="1"/>
        <end position="25"/>
    </location>
</feature>
<dbReference type="AlphaFoldDB" id="A0A0B3YSK1"/>
<dbReference type="InterPro" id="IPR050889">
    <property type="entry name" value="Dendritic_Spine_Reg/Scaffold"/>
</dbReference>
<evidence type="ECO:0000313" key="5">
    <source>
        <dbReference type="EMBL" id="KHT57664.1"/>
    </source>
</evidence>
<dbReference type="PROSITE" id="PS50297">
    <property type="entry name" value="ANK_REP_REGION"/>
    <property type="match status" value="1"/>
</dbReference>
<keyword evidence="1" id="KW-0677">Repeat</keyword>
<dbReference type="Pfam" id="PF13637">
    <property type="entry name" value="Ank_4"/>
    <property type="match status" value="1"/>
</dbReference>
<organism evidence="5 6">
    <name type="scientific">Alteromonas marina</name>
    <dbReference type="NCBI Taxonomy" id="203795"/>
    <lineage>
        <taxon>Bacteria</taxon>
        <taxon>Pseudomonadati</taxon>
        <taxon>Pseudomonadota</taxon>
        <taxon>Gammaproteobacteria</taxon>
        <taxon>Alteromonadales</taxon>
        <taxon>Alteromonadaceae</taxon>
        <taxon>Alteromonas/Salinimonas group</taxon>
        <taxon>Alteromonas</taxon>
    </lineage>
</organism>
<dbReference type="EMBL" id="JWLW01000002">
    <property type="protein sequence ID" value="KHT57664.1"/>
    <property type="molecule type" value="Genomic_DNA"/>
</dbReference>
<feature type="repeat" description="ANK" evidence="3">
    <location>
        <begin position="113"/>
        <end position="145"/>
    </location>
</feature>
<reference evidence="5 6" key="1">
    <citation type="submission" date="2014-12" db="EMBL/GenBank/DDBJ databases">
        <title>Genome sequencing of Alteromonas marina AD001.</title>
        <authorList>
            <person name="Adrian T.G.S."/>
            <person name="Chan K.G."/>
        </authorList>
    </citation>
    <scope>NUCLEOTIDE SEQUENCE [LARGE SCALE GENOMIC DNA]</scope>
    <source>
        <strain evidence="5 6">AD001</strain>
    </source>
</reference>
<evidence type="ECO:0000256" key="4">
    <source>
        <dbReference type="SAM" id="SignalP"/>
    </source>
</evidence>
<evidence type="ECO:0000256" key="3">
    <source>
        <dbReference type="PROSITE-ProRule" id="PRU00023"/>
    </source>
</evidence>
<dbReference type="Gene3D" id="1.25.40.20">
    <property type="entry name" value="Ankyrin repeat-containing domain"/>
    <property type="match status" value="1"/>
</dbReference>
<dbReference type="SUPFAM" id="SSF48403">
    <property type="entry name" value="Ankyrin repeat"/>
    <property type="match status" value="1"/>
</dbReference>
<evidence type="ECO:0000256" key="1">
    <source>
        <dbReference type="ARBA" id="ARBA00022737"/>
    </source>
</evidence>
<feature type="repeat" description="ANK" evidence="3">
    <location>
        <begin position="146"/>
        <end position="178"/>
    </location>
</feature>
<sequence length="205" mass="22178">MSFLKQTLTAALFVVATFTSFYTSAVSDATTQADTQQSATRPNMETLKARYFDAAREGDSAMLSAFYQAGLDVNVADEKGYTALILAAYHGHTDTVNFLISEANANPCQEDNRGNTALMGAIFKGHVSVAKQLVFADCDIDEENEQGQTALMFASLFDRQEIINTLIDKGANPAHMDKAGNSVADIALSQGNYELAKVLREQNAN</sequence>
<dbReference type="OrthoDB" id="307920at2"/>
<keyword evidence="4" id="KW-0732">Signal</keyword>
<keyword evidence="6" id="KW-1185">Reference proteome</keyword>
<dbReference type="InterPro" id="IPR002110">
    <property type="entry name" value="Ankyrin_rpt"/>
</dbReference>
<protein>
    <submittedName>
        <fullName evidence="5">Ankyrin</fullName>
    </submittedName>
</protein>
<dbReference type="InterPro" id="IPR036770">
    <property type="entry name" value="Ankyrin_rpt-contain_sf"/>
</dbReference>
<dbReference type="SMART" id="SM00248">
    <property type="entry name" value="ANK"/>
    <property type="match status" value="4"/>
</dbReference>
<evidence type="ECO:0000256" key="2">
    <source>
        <dbReference type="ARBA" id="ARBA00023043"/>
    </source>
</evidence>
<keyword evidence="2 3" id="KW-0040">ANK repeat</keyword>
<name>A0A0B3YSK1_9ALTE</name>
<dbReference type="PANTHER" id="PTHR24166:SF48">
    <property type="entry name" value="PROTEIN VAPYRIN"/>
    <property type="match status" value="1"/>
</dbReference>
<dbReference type="PANTHER" id="PTHR24166">
    <property type="entry name" value="ROLLING PEBBLES, ISOFORM B"/>
    <property type="match status" value="1"/>
</dbReference>
<dbReference type="Proteomes" id="UP000031197">
    <property type="component" value="Unassembled WGS sequence"/>
</dbReference>
<comment type="caution">
    <text evidence="5">The sequence shown here is derived from an EMBL/GenBank/DDBJ whole genome shotgun (WGS) entry which is preliminary data.</text>
</comment>
<dbReference type="Pfam" id="PF12796">
    <property type="entry name" value="Ank_2"/>
    <property type="match status" value="1"/>
</dbReference>
<dbReference type="RefSeq" id="WP_014950839.1">
    <property type="nucleotide sequence ID" value="NZ_JWLW01000002.1"/>
</dbReference>
<evidence type="ECO:0000313" key="6">
    <source>
        <dbReference type="Proteomes" id="UP000031197"/>
    </source>
</evidence>
<accession>A0A0B3YSK1</accession>
<dbReference type="PROSITE" id="PS50088">
    <property type="entry name" value="ANK_REPEAT"/>
    <property type="match status" value="2"/>
</dbReference>
<feature type="chain" id="PRO_5002101096" evidence="4">
    <location>
        <begin position="26"/>
        <end position="205"/>
    </location>
</feature>
<proteinExistence type="predicted"/>